<feature type="compositionally biased region" description="Acidic residues" evidence="1">
    <location>
        <begin position="229"/>
        <end position="245"/>
    </location>
</feature>
<proteinExistence type="predicted"/>
<reference evidence="2" key="2">
    <citation type="submission" date="2020-09" db="EMBL/GenBank/DDBJ databases">
        <authorList>
            <person name="Sun Q."/>
            <person name="Zhou Y."/>
        </authorList>
    </citation>
    <scope>NUCLEOTIDE SEQUENCE</scope>
    <source>
        <strain evidence="2">CGMCC 1.12408</strain>
    </source>
</reference>
<feature type="compositionally biased region" description="Acidic residues" evidence="1">
    <location>
        <begin position="183"/>
        <end position="202"/>
    </location>
</feature>
<dbReference type="GO" id="GO:0097311">
    <property type="term" value="C:bacterial biofilm matrix"/>
    <property type="evidence" value="ECO:0007669"/>
    <property type="project" value="InterPro"/>
</dbReference>
<evidence type="ECO:0000256" key="1">
    <source>
        <dbReference type="SAM" id="MobiDB-lite"/>
    </source>
</evidence>
<evidence type="ECO:0000313" key="3">
    <source>
        <dbReference type="Proteomes" id="UP000613512"/>
    </source>
</evidence>
<accession>A0A916RTQ4</accession>
<feature type="region of interest" description="Disordered" evidence="1">
    <location>
        <begin position="176"/>
        <end position="273"/>
    </location>
</feature>
<protein>
    <recommendedName>
        <fullName evidence="4">Amyloid fiber anchoring/assembly protein TapA</fullName>
    </recommendedName>
</protein>
<keyword evidence="3" id="KW-1185">Reference proteome</keyword>
<feature type="compositionally biased region" description="Acidic residues" evidence="1">
    <location>
        <begin position="259"/>
        <end position="273"/>
    </location>
</feature>
<dbReference type="InterPro" id="IPR023848">
    <property type="entry name" value="TasA"/>
</dbReference>
<dbReference type="EMBL" id="BMEY01000003">
    <property type="protein sequence ID" value="GGA67059.1"/>
    <property type="molecule type" value="Genomic_DNA"/>
</dbReference>
<dbReference type="Proteomes" id="UP000613512">
    <property type="component" value="Unassembled WGS sequence"/>
</dbReference>
<evidence type="ECO:0000313" key="2">
    <source>
        <dbReference type="EMBL" id="GGA67059.1"/>
    </source>
</evidence>
<evidence type="ECO:0008006" key="4">
    <source>
        <dbReference type="Google" id="ProtNLM"/>
    </source>
</evidence>
<sequence>MRMSRLRKFNRHKKKKLIVMGKLVLIFYLALFSFTYLTGGTIAYFNTSSTGTLTFTAADTWFDGSNLVFIDKPVQNVKACPEVEISTRLKNEGIKMSGTTKYEIYFTNDKGNPKNHGELIVNNGIVPPLDNGEVTELTHLAKEAGFYTFKVYQREGYEGKSSEIWSKKIHVNCNAAKPNNDEQVQDDTVENEEQANEEVNSETEEKSNSDNSQPDENKEEQNESNQQSEEPETVEEEQNAEEESTSPDASTSDGQAEVNDQEEITEQGDENKE</sequence>
<gene>
    <name evidence="2" type="ORF">GCM10008025_08590</name>
</gene>
<name>A0A916RTQ4_9BACI</name>
<dbReference type="NCBIfam" id="TIGR04087">
    <property type="entry name" value="YqxM_for_SipW"/>
    <property type="match status" value="1"/>
</dbReference>
<comment type="caution">
    <text evidence="2">The sequence shown here is derived from an EMBL/GenBank/DDBJ whole genome shotgun (WGS) entry which is preliminary data.</text>
</comment>
<dbReference type="AlphaFoldDB" id="A0A916RTQ4"/>
<organism evidence="2 3">
    <name type="scientific">Ornithinibacillus halotolerans</name>
    <dbReference type="NCBI Taxonomy" id="1274357"/>
    <lineage>
        <taxon>Bacteria</taxon>
        <taxon>Bacillati</taxon>
        <taxon>Bacillota</taxon>
        <taxon>Bacilli</taxon>
        <taxon>Bacillales</taxon>
        <taxon>Bacillaceae</taxon>
        <taxon>Ornithinibacillus</taxon>
    </lineage>
</organism>
<reference evidence="2" key="1">
    <citation type="journal article" date="2014" name="Int. J. Syst. Evol. Microbiol.">
        <title>Complete genome sequence of Corynebacterium casei LMG S-19264T (=DSM 44701T), isolated from a smear-ripened cheese.</title>
        <authorList>
            <consortium name="US DOE Joint Genome Institute (JGI-PGF)"/>
            <person name="Walter F."/>
            <person name="Albersmeier A."/>
            <person name="Kalinowski J."/>
            <person name="Ruckert C."/>
        </authorList>
    </citation>
    <scope>NUCLEOTIDE SEQUENCE</scope>
    <source>
        <strain evidence="2">CGMCC 1.12408</strain>
    </source>
</reference>